<dbReference type="EMBL" id="JAYMGO010000023">
    <property type="protein sequence ID" value="KAL1250187.1"/>
    <property type="molecule type" value="Genomic_DNA"/>
</dbReference>
<proteinExistence type="predicted"/>
<accession>A0ABR3LBD1</accession>
<dbReference type="Proteomes" id="UP001558613">
    <property type="component" value="Unassembled WGS sequence"/>
</dbReference>
<keyword evidence="2" id="KW-1185">Reference proteome</keyword>
<protein>
    <submittedName>
        <fullName evidence="1">Uncharacterized protein</fullName>
    </submittedName>
</protein>
<sequence>MRADAVAGILLPGYHCFHVWPVSFCGQMRPLQLCDVKFQPINTQDVLRGAYARESVQVCKSVQDKAGTPDDIKEVKATLCFRKFVSHHVEPLQQLTCLMDRVIKQDDFHEMCGIR</sequence>
<gene>
    <name evidence="1" type="ORF">QQF64_021192</name>
</gene>
<evidence type="ECO:0000313" key="2">
    <source>
        <dbReference type="Proteomes" id="UP001558613"/>
    </source>
</evidence>
<comment type="caution">
    <text evidence="1">The sequence shown here is derived from an EMBL/GenBank/DDBJ whole genome shotgun (WGS) entry which is preliminary data.</text>
</comment>
<name>A0ABR3LBD1_9TELE</name>
<evidence type="ECO:0000313" key="1">
    <source>
        <dbReference type="EMBL" id="KAL1250187.1"/>
    </source>
</evidence>
<organism evidence="1 2">
    <name type="scientific">Cirrhinus molitorella</name>
    <name type="common">mud carp</name>
    <dbReference type="NCBI Taxonomy" id="172907"/>
    <lineage>
        <taxon>Eukaryota</taxon>
        <taxon>Metazoa</taxon>
        <taxon>Chordata</taxon>
        <taxon>Craniata</taxon>
        <taxon>Vertebrata</taxon>
        <taxon>Euteleostomi</taxon>
        <taxon>Actinopterygii</taxon>
        <taxon>Neopterygii</taxon>
        <taxon>Teleostei</taxon>
        <taxon>Ostariophysi</taxon>
        <taxon>Cypriniformes</taxon>
        <taxon>Cyprinidae</taxon>
        <taxon>Labeoninae</taxon>
        <taxon>Labeonini</taxon>
        <taxon>Cirrhinus</taxon>
    </lineage>
</organism>
<reference evidence="1 2" key="1">
    <citation type="submission" date="2023-09" db="EMBL/GenBank/DDBJ databases">
        <authorList>
            <person name="Wang M."/>
        </authorList>
    </citation>
    <scope>NUCLEOTIDE SEQUENCE [LARGE SCALE GENOMIC DNA]</scope>
    <source>
        <strain evidence="1">GT-2023</strain>
        <tissue evidence="1">Liver</tissue>
    </source>
</reference>